<keyword evidence="5" id="KW-0503">Monooxygenase</keyword>
<feature type="domain" description="FAD-binding" evidence="6">
    <location>
        <begin position="289"/>
        <end position="453"/>
    </location>
</feature>
<dbReference type="PRINTS" id="PR00420">
    <property type="entry name" value="RNGMNOXGNASE"/>
</dbReference>
<sequence length="701" mass="79371">MPWPRIQFHELGDQTWLPSWLHHHEQFSLTQLWNLRVPFWSRGSLATQACAVLESHLTNPSEYTIVDICAGAGGPTPFIEKTLNSKAEKEGRDPVRFVLTDMFPPVDQWAAIAKKQPNVSFVEEPVDARAVQRLDESVALGKKECRIFNICFHHFTDEDAMAILTSAVTEADAFVIFEITARDVPTCLYSPLVFFWGFYVTLRWYWRSPIHLLFTYLIPIAPLALWIDGLISCLRTRTPDEIEGLLTRSGADLSGWKISSGKRTVQWPFIMLYYHVGTTFFSLFPPNNMKVIIVGAGLGGLACAIACRRQNLDVVVLERSAEAREVGAGIQIPPNGARILQQLGVLKQLLEVGSIVQHVDFRRYDDGRVLRSMPFGEGIVKEFGVPWIIIHRVDFYRVLLDEATRLEVKIRLDAEVEDIDFEGPEVLLAGGERIAGDAIIGADGLYSRVRDLILETPLNPEETGDLAYRATFKKEQLERLNDSRVNELCREMAITSWLGPDKHSIFYPVRGGMEFNLVLIRPDNLEKGTRRVQGDVEEMRGSYAGWDETLGCVALLGDACHPTLPYQAQGAAMAVEDGFAMGKLLGLTNEHLQDAHGSDPTLSTREIAQSIIPAVLKIYEHIRKARTSRSVRTAMMNRRLFHISDGIVQTVRDFLLSYMGVTRQSDWSWLFSWRMRQMLYHDLLGDCERAFDEYRRGLAQE</sequence>
<gene>
    <name evidence="7" type="ORF">BJX68DRAFT_257872</name>
</gene>
<reference evidence="7 8" key="1">
    <citation type="submission" date="2024-07" db="EMBL/GenBank/DDBJ databases">
        <title>Section-level genome sequencing and comparative genomics of Aspergillus sections Usti and Cavernicolus.</title>
        <authorList>
            <consortium name="Lawrence Berkeley National Laboratory"/>
            <person name="Nybo J.L."/>
            <person name="Vesth T.C."/>
            <person name="Theobald S."/>
            <person name="Frisvad J.C."/>
            <person name="Larsen T.O."/>
            <person name="Kjaerboelling I."/>
            <person name="Rothschild-Mancinelli K."/>
            <person name="Lyhne E.K."/>
            <person name="Kogle M.E."/>
            <person name="Barry K."/>
            <person name="Clum A."/>
            <person name="Na H."/>
            <person name="Ledsgaard L."/>
            <person name="Lin J."/>
            <person name="Lipzen A."/>
            <person name="Kuo A."/>
            <person name="Riley R."/>
            <person name="Mondo S."/>
            <person name="LaButti K."/>
            <person name="Haridas S."/>
            <person name="Pangalinan J."/>
            <person name="Salamov A.A."/>
            <person name="Simmons B.A."/>
            <person name="Magnuson J.K."/>
            <person name="Chen J."/>
            <person name="Drula E."/>
            <person name="Henrissat B."/>
            <person name="Wiebenga A."/>
            <person name="Lubbers R.J."/>
            <person name="Gomes A.C."/>
            <person name="Macurrencykelacurrency M.R."/>
            <person name="Stajich J."/>
            <person name="Grigoriev I.V."/>
            <person name="Mortensen U.H."/>
            <person name="De vries R.P."/>
            <person name="Baker S.E."/>
            <person name="Andersen M.R."/>
        </authorList>
    </citation>
    <scope>NUCLEOTIDE SEQUENCE [LARGE SCALE GENOMIC DNA]</scope>
    <source>
        <strain evidence="7 8">CBS 756.74</strain>
    </source>
</reference>
<organism evidence="7 8">
    <name type="scientific">Aspergillus pseudodeflectus</name>
    <dbReference type="NCBI Taxonomy" id="176178"/>
    <lineage>
        <taxon>Eukaryota</taxon>
        <taxon>Fungi</taxon>
        <taxon>Dikarya</taxon>
        <taxon>Ascomycota</taxon>
        <taxon>Pezizomycotina</taxon>
        <taxon>Eurotiomycetes</taxon>
        <taxon>Eurotiomycetidae</taxon>
        <taxon>Eurotiales</taxon>
        <taxon>Aspergillaceae</taxon>
        <taxon>Aspergillus</taxon>
        <taxon>Aspergillus subgen. Nidulantes</taxon>
    </lineage>
</organism>
<evidence type="ECO:0000256" key="3">
    <source>
        <dbReference type="ARBA" id="ARBA00022827"/>
    </source>
</evidence>
<dbReference type="PANTHER" id="PTHR13789">
    <property type="entry name" value="MONOOXYGENASE"/>
    <property type="match status" value="1"/>
</dbReference>
<evidence type="ECO:0000256" key="4">
    <source>
        <dbReference type="ARBA" id="ARBA00023002"/>
    </source>
</evidence>
<dbReference type="SUPFAM" id="SSF54373">
    <property type="entry name" value="FAD-linked reductases, C-terminal domain"/>
    <property type="match status" value="1"/>
</dbReference>
<evidence type="ECO:0000259" key="6">
    <source>
        <dbReference type="Pfam" id="PF01494"/>
    </source>
</evidence>
<accession>A0ABR4JPX9</accession>
<keyword evidence="4" id="KW-0560">Oxidoreductase</keyword>
<dbReference type="InterPro" id="IPR050493">
    <property type="entry name" value="FAD-dep_Monooxygenase_BioMet"/>
</dbReference>
<evidence type="ECO:0000256" key="1">
    <source>
        <dbReference type="ARBA" id="ARBA00007992"/>
    </source>
</evidence>
<evidence type="ECO:0000313" key="7">
    <source>
        <dbReference type="EMBL" id="KAL2842088.1"/>
    </source>
</evidence>
<dbReference type="Pfam" id="PF01494">
    <property type="entry name" value="FAD_binding_3"/>
    <property type="match status" value="1"/>
</dbReference>
<dbReference type="Gene3D" id="3.50.50.60">
    <property type="entry name" value="FAD/NAD(P)-binding domain"/>
    <property type="match status" value="1"/>
</dbReference>
<dbReference type="EMBL" id="JBFXLR010000053">
    <property type="protein sequence ID" value="KAL2842088.1"/>
    <property type="molecule type" value="Genomic_DNA"/>
</dbReference>
<dbReference type="RefSeq" id="XP_070894899.1">
    <property type="nucleotide sequence ID" value="XM_071043423.1"/>
</dbReference>
<dbReference type="SUPFAM" id="SSF53335">
    <property type="entry name" value="S-adenosyl-L-methionine-dependent methyltransferases"/>
    <property type="match status" value="1"/>
</dbReference>
<name>A0ABR4JPX9_9EURO</name>
<keyword evidence="3" id="KW-0274">FAD</keyword>
<proteinExistence type="inferred from homology"/>
<comment type="caution">
    <text evidence="7">The sequence shown here is derived from an EMBL/GenBank/DDBJ whole genome shotgun (WGS) entry which is preliminary data.</text>
</comment>
<keyword evidence="8" id="KW-1185">Reference proteome</keyword>
<evidence type="ECO:0000313" key="8">
    <source>
        <dbReference type="Proteomes" id="UP001610444"/>
    </source>
</evidence>
<dbReference type="SUPFAM" id="SSF51905">
    <property type="entry name" value="FAD/NAD(P)-binding domain"/>
    <property type="match status" value="1"/>
</dbReference>
<dbReference type="PANTHER" id="PTHR13789:SF311">
    <property type="entry name" value="HYDROXYLASE, PUTATIVE (AFU_ORTHOLOGUE AFUA_5G10180)-RELATED"/>
    <property type="match status" value="1"/>
</dbReference>
<dbReference type="InterPro" id="IPR036188">
    <property type="entry name" value="FAD/NAD-bd_sf"/>
</dbReference>
<dbReference type="InterPro" id="IPR002938">
    <property type="entry name" value="FAD-bd"/>
</dbReference>
<dbReference type="Proteomes" id="UP001610444">
    <property type="component" value="Unassembled WGS sequence"/>
</dbReference>
<keyword evidence="2" id="KW-0285">Flavoprotein</keyword>
<evidence type="ECO:0000256" key="5">
    <source>
        <dbReference type="ARBA" id="ARBA00023033"/>
    </source>
</evidence>
<dbReference type="InterPro" id="IPR029063">
    <property type="entry name" value="SAM-dependent_MTases_sf"/>
</dbReference>
<dbReference type="GeneID" id="98158587"/>
<protein>
    <recommendedName>
        <fullName evidence="6">FAD-binding domain-containing protein</fullName>
    </recommendedName>
</protein>
<evidence type="ECO:0000256" key="2">
    <source>
        <dbReference type="ARBA" id="ARBA00022630"/>
    </source>
</evidence>
<comment type="similarity">
    <text evidence="1">Belongs to the paxM FAD-dependent monooxygenase family.</text>
</comment>